<name>A0A0S3UHE5_PREIN</name>
<reference evidence="3 4" key="1">
    <citation type="journal article" date="2016" name="DNA Res.">
        <title>The complete genome sequencing of Prevotella intermedia strain OMA14 and a subsequent fine-scale, intra-species genomic comparison reveal an unusual amplification of conjugative and mobile transposons and identify a novel Prevotella-lineage-specific repeat.</title>
        <authorList>
            <person name="Naito M."/>
            <person name="Ogura Y."/>
            <person name="Itoh T."/>
            <person name="Shoji M."/>
            <person name="Okamoto M."/>
            <person name="Hayashi T."/>
            <person name="Nakayama K."/>
        </authorList>
    </citation>
    <scope>NUCLEOTIDE SEQUENCE [LARGE SCALE GENOMIC DNA]</scope>
    <source>
        <strain evidence="3 4">OMA14</strain>
    </source>
</reference>
<keyword evidence="1" id="KW-1133">Transmembrane helix</keyword>
<evidence type="ECO:0000313" key="3">
    <source>
        <dbReference type="EMBL" id="BAU16907.1"/>
    </source>
</evidence>
<evidence type="ECO:0000259" key="2">
    <source>
        <dbReference type="Pfam" id="PF00535"/>
    </source>
</evidence>
<accession>A0A0S3UHE5</accession>
<dbReference type="Proteomes" id="UP000217431">
    <property type="component" value="Chromosome I"/>
</dbReference>
<organism evidence="3 4">
    <name type="scientific">Prevotella intermedia</name>
    <dbReference type="NCBI Taxonomy" id="28131"/>
    <lineage>
        <taxon>Bacteria</taxon>
        <taxon>Pseudomonadati</taxon>
        <taxon>Bacteroidota</taxon>
        <taxon>Bacteroidia</taxon>
        <taxon>Bacteroidales</taxon>
        <taxon>Prevotellaceae</taxon>
        <taxon>Prevotella</taxon>
    </lineage>
</organism>
<dbReference type="Gene3D" id="3.90.550.10">
    <property type="entry name" value="Spore Coat Polysaccharide Biosynthesis Protein SpsA, Chain A"/>
    <property type="match status" value="1"/>
</dbReference>
<evidence type="ECO:0000256" key="1">
    <source>
        <dbReference type="SAM" id="Phobius"/>
    </source>
</evidence>
<dbReference type="RefSeq" id="WP_096404971.1">
    <property type="nucleotide sequence ID" value="NZ_AP014597.1"/>
</dbReference>
<proteinExistence type="predicted"/>
<dbReference type="Pfam" id="PF00535">
    <property type="entry name" value="Glycos_transf_2"/>
    <property type="match status" value="1"/>
</dbReference>
<sequence length="323" mass="37946">MKKLSLLIPIYNGAKYIDGLMSNILSQITPTIEEDIEVLLINDGSEDNSFSMLEDYSARYPDILKIETQENEGIGITRNRMLSLASGMFVWYIDQDDFIEKNILQEIIPIIEEKYDLINIGHTQISTSNKLIEEYLPKEKRYVSGLQMVKEGYRNNALWDKIINKKFLLKNNLSFGKYNGMDDFFLSFCLMAKCTEIKTIHKTGYYHIVNPKSYSQDLTEKVRIDWAEGSYSLGNEIYTYVSSKSKYEQDILNIWFSLWLLGFIYSLVNYKYSDNYDLKMLERLKKCKLYPIKPKMRSKRLHLVTYILNNSLGYRISKFFLTN</sequence>
<dbReference type="InterPro" id="IPR050834">
    <property type="entry name" value="Glycosyltransf_2"/>
</dbReference>
<dbReference type="InterPro" id="IPR001173">
    <property type="entry name" value="Glyco_trans_2-like"/>
</dbReference>
<dbReference type="AlphaFoldDB" id="A0A0S3UHE5"/>
<feature type="domain" description="Glycosyltransferase 2-like" evidence="2">
    <location>
        <begin position="5"/>
        <end position="131"/>
    </location>
</feature>
<dbReference type="SUPFAM" id="SSF53448">
    <property type="entry name" value="Nucleotide-diphospho-sugar transferases"/>
    <property type="match status" value="1"/>
</dbReference>
<evidence type="ECO:0000313" key="4">
    <source>
        <dbReference type="Proteomes" id="UP000217431"/>
    </source>
</evidence>
<dbReference type="PANTHER" id="PTHR43685:SF2">
    <property type="entry name" value="GLYCOSYLTRANSFERASE 2-LIKE DOMAIN-CONTAINING PROTEIN"/>
    <property type="match status" value="1"/>
</dbReference>
<dbReference type="CDD" id="cd00761">
    <property type="entry name" value="Glyco_tranf_GTA_type"/>
    <property type="match status" value="1"/>
</dbReference>
<keyword evidence="1" id="KW-0812">Transmembrane</keyword>
<dbReference type="PANTHER" id="PTHR43685">
    <property type="entry name" value="GLYCOSYLTRANSFERASE"/>
    <property type="match status" value="1"/>
</dbReference>
<gene>
    <name evidence="3" type="ORF">PIOMA14_I_0399</name>
</gene>
<feature type="transmembrane region" description="Helical" evidence="1">
    <location>
        <begin position="252"/>
        <end position="270"/>
    </location>
</feature>
<dbReference type="EMBL" id="AP014597">
    <property type="protein sequence ID" value="BAU16907.1"/>
    <property type="molecule type" value="Genomic_DNA"/>
</dbReference>
<keyword evidence="1" id="KW-0472">Membrane</keyword>
<protein>
    <recommendedName>
        <fullName evidence="2">Glycosyltransferase 2-like domain-containing protein</fullName>
    </recommendedName>
</protein>
<dbReference type="InterPro" id="IPR029044">
    <property type="entry name" value="Nucleotide-diphossugar_trans"/>
</dbReference>